<comment type="caution">
    <text evidence="1">The sequence shown here is derived from an EMBL/GenBank/DDBJ whole genome shotgun (WGS) entry which is preliminary data.</text>
</comment>
<protein>
    <submittedName>
        <fullName evidence="1">Uncharacterized protein</fullName>
    </submittedName>
</protein>
<accession>A0ABQ7B668</accession>
<sequence length="142" mass="16726">MKMERVAETYKAKFVVRTSEHGEEVLLVLNVSSQAFCSESMSNDVLVFWQDDLFLFREFMSNDMLVFWQDTRVSSSLKLPWYTMKKGSGSFREHIRLPFGGILGCCFRRHWLVTEANDEWSIEWISQLNELTKILKAADKDW</sequence>
<dbReference type="Proteomes" id="UP000266723">
    <property type="component" value="Unassembled WGS sequence"/>
</dbReference>
<name>A0ABQ7B668_BRACR</name>
<evidence type="ECO:0000313" key="1">
    <source>
        <dbReference type="EMBL" id="KAF3527681.1"/>
    </source>
</evidence>
<dbReference type="EMBL" id="QGKV02001507">
    <property type="protein sequence ID" value="KAF3527681.1"/>
    <property type="molecule type" value="Genomic_DNA"/>
</dbReference>
<organism evidence="1 2">
    <name type="scientific">Brassica cretica</name>
    <name type="common">Mustard</name>
    <dbReference type="NCBI Taxonomy" id="69181"/>
    <lineage>
        <taxon>Eukaryota</taxon>
        <taxon>Viridiplantae</taxon>
        <taxon>Streptophyta</taxon>
        <taxon>Embryophyta</taxon>
        <taxon>Tracheophyta</taxon>
        <taxon>Spermatophyta</taxon>
        <taxon>Magnoliopsida</taxon>
        <taxon>eudicotyledons</taxon>
        <taxon>Gunneridae</taxon>
        <taxon>Pentapetalae</taxon>
        <taxon>rosids</taxon>
        <taxon>malvids</taxon>
        <taxon>Brassicales</taxon>
        <taxon>Brassicaceae</taxon>
        <taxon>Brassiceae</taxon>
        <taxon>Brassica</taxon>
    </lineage>
</organism>
<gene>
    <name evidence="1" type="ORF">DY000_02038180</name>
</gene>
<reference evidence="1 2" key="1">
    <citation type="journal article" date="2020" name="BMC Genomics">
        <title>Intraspecific diversification of the crop wild relative Brassica cretica Lam. using demographic model selection.</title>
        <authorList>
            <person name="Kioukis A."/>
            <person name="Michalopoulou V.A."/>
            <person name="Briers L."/>
            <person name="Pirintsos S."/>
            <person name="Studholme D.J."/>
            <person name="Pavlidis P."/>
            <person name="Sarris P.F."/>
        </authorList>
    </citation>
    <scope>NUCLEOTIDE SEQUENCE [LARGE SCALE GENOMIC DNA]</scope>
    <source>
        <strain evidence="2">cv. PFS-1207/04</strain>
    </source>
</reference>
<evidence type="ECO:0000313" key="2">
    <source>
        <dbReference type="Proteomes" id="UP000266723"/>
    </source>
</evidence>
<keyword evidence="2" id="KW-1185">Reference proteome</keyword>
<proteinExistence type="predicted"/>